<accession>A0AAE1YBH4</accession>
<dbReference type="EMBL" id="JACGWO010000005">
    <property type="protein sequence ID" value="KAK4426927.1"/>
    <property type="molecule type" value="Genomic_DNA"/>
</dbReference>
<comment type="caution">
    <text evidence="1">The sequence shown here is derived from an EMBL/GenBank/DDBJ whole genome shotgun (WGS) entry which is preliminary data.</text>
</comment>
<dbReference type="Proteomes" id="UP001293254">
    <property type="component" value="Unassembled WGS sequence"/>
</dbReference>
<proteinExistence type="predicted"/>
<keyword evidence="2" id="KW-1185">Reference proteome</keyword>
<sequence length="112" mass="12400">MPKAFTNLEKHFGGMGLACGRLQVEDRFRGWCEYLAQKMASRPTELRPFSPPRVLRADAQMEKGKIRNLGVSSSTVYAVDSGDLYGGVVTHLRYMSLHGEQVASFADDGKFG</sequence>
<dbReference type="AlphaFoldDB" id="A0AAE1YBH4"/>
<evidence type="ECO:0000313" key="2">
    <source>
        <dbReference type="Proteomes" id="UP001293254"/>
    </source>
</evidence>
<reference evidence="1" key="1">
    <citation type="submission" date="2020-06" db="EMBL/GenBank/DDBJ databases">
        <authorList>
            <person name="Li T."/>
            <person name="Hu X."/>
            <person name="Zhang T."/>
            <person name="Song X."/>
            <person name="Zhang H."/>
            <person name="Dai N."/>
            <person name="Sheng W."/>
            <person name="Hou X."/>
            <person name="Wei L."/>
        </authorList>
    </citation>
    <scope>NUCLEOTIDE SEQUENCE</scope>
    <source>
        <strain evidence="1">3651</strain>
        <tissue evidence="1">Leaf</tissue>
    </source>
</reference>
<organism evidence="1 2">
    <name type="scientific">Sesamum alatum</name>
    <dbReference type="NCBI Taxonomy" id="300844"/>
    <lineage>
        <taxon>Eukaryota</taxon>
        <taxon>Viridiplantae</taxon>
        <taxon>Streptophyta</taxon>
        <taxon>Embryophyta</taxon>
        <taxon>Tracheophyta</taxon>
        <taxon>Spermatophyta</taxon>
        <taxon>Magnoliopsida</taxon>
        <taxon>eudicotyledons</taxon>
        <taxon>Gunneridae</taxon>
        <taxon>Pentapetalae</taxon>
        <taxon>asterids</taxon>
        <taxon>lamiids</taxon>
        <taxon>Lamiales</taxon>
        <taxon>Pedaliaceae</taxon>
        <taxon>Sesamum</taxon>
    </lineage>
</organism>
<name>A0AAE1YBH4_9LAMI</name>
<protein>
    <submittedName>
        <fullName evidence="1">Uncharacterized protein</fullName>
    </submittedName>
</protein>
<gene>
    <name evidence="1" type="ORF">Salat_1461500</name>
</gene>
<reference evidence="1" key="2">
    <citation type="journal article" date="2024" name="Plant">
        <title>Genomic evolution and insights into agronomic trait innovations of Sesamum species.</title>
        <authorList>
            <person name="Miao H."/>
            <person name="Wang L."/>
            <person name="Qu L."/>
            <person name="Liu H."/>
            <person name="Sun Y."/>
            <person name="Le M."/>
            <person name="Wang Q."/>
            <person name="Wei S."/>
            <person name="Zheng Y."/>
            <person name="Lin W."/>
            <person name="Duan Y."/>
            <person name="Cao H."/>
            <person name="Xiong S."/>
            <person name="Wang X."/>
            <person name="Wei L."/>
            <person name="Li C."/>
            <person name="Ma Q."/>
            <person name="Ju M."/>
            <person name="Zhao R."/>
            <person name="Li G."/>
            <person name="Mu C."/>
            <person name="Tian Q."/>
            <person name="Mei H."/>
            <person name="Zhang T."/>
            <person name="Gao T."/>
            <person name="Zhang H."/>
        </authorList>
    </citation>
    <scope>NUCLEOTIDE SEQUENCE</scope>
    <source>
        <strain evidence="1">3651</strain>
    </source>
</reference>
<evidence type="ECO:0000313" key="1">
    <source>
        <dbReference type="EMBL" id="KAK4426927.1"/>
    </source>
</evidence>